<comment type="function">
    <text evidence="1">Catalyzes the conversion of 3-dehydroshikimate to protocatechuate (3,4-dihydroxybenzoate), a common intermediate of quinate and shikimate degradation pathways.</text>
</comment>
<feature type="binding site" evidence="1">
    <location>
        <position position="191"/>
    </location>
    <ligand>
        <name>a divalent metal cation</name>
        <dbReference type="ChEBI" id="CHEBI:60240"/>
        <note>catalytic</note>
    </ligand>
</feature>
<dbReference type="GO" id="GO:0046279">
    <property type="term" value="P:3,4-dihydroxybenzoate biosynthetic process"/>
    <property type="evidence" value="ECO:0007669"/>
    <property type="project" value="UniProtKB-UniRule"/>
</dbReference>
<dbReference type="InterPro" id="IPR013022">
    <property type="entry name" value="Xyl_isomerase-like_TIM-brl"/>
</dbReference>
<dbReference type="InterPro" id="IPR050312">
    <property type="entry name" value="IolE/XylAMocC-like"/>
</dbReference>
<dbReference type="PROSITE" id="PS51819">
    <property type="entry name" value="VOC"/>
    <property type="match status" value="2"/>
</dbReference>
<feature type="binding site" evidence="1">
    <location>
        <position position="431"/>
    </location>
    <ligand>
        <name>Mg(2+)</name>
        <dbReference type="ChEBI" id="CHEBI:18420"/>
    </ligand>
</feature>
<dbReference type="InterPro" id="IPR043700">
    <property type="entry name" value="DSD"/>
</dbReference>
<dbReference type="Gene3D" id="3.10.180.10">
    <property type="entry name" value="2,3-Dihydroxybiphenyl 1,2-Dioxygenase, domain 1"/>
    <property type="match status" value="2"/>
</dbReference>
<protein>
    <recommendedName>
        <fullName evidence="1">3-dehydroshikimate dehydratase</fullName>
        <shortName evidence="1">DSD</shortName>
        <ecNumber evidence="1">4.2.1.118</ecNumber>
    </recommendedName>
</protein>
<name>H5SK22_9PROT</name>
<dbReference type="Pfam" id="PF00903">
    <property type="entry name" value="Glyoxalase"/>
    <property type="match status" value="1"/>
</dbReference>
<accession>H5SK22</accession>
<dbReference type="Pfam" id="PF01261">
    <property type="entry name" value="AP_endonuc_2"/>
    <property type="match status" value="1"/>
</dbReference>
<dbReference type="PANTHER" id="PTHR12110">
    <property type="entry name" value="HYDROXYPYRUVATE ISOMERASE"/>
    <property type="match status" value="1"/>
</dbReference>
<reference evidence="3" key="1">
    <citation type="journal article" date="2005" name="Environ. Microbiol.">
        <title>Genetic and functional properties of uncultivated thermophilic crenarchaeotes from a subsurface gold mine as revealed by analysis of genome fragments.</title>
        <authorList>
            <person name="Nunoura T."/>
            <person name="Hirayama H."/>
            <person name="Takami H."/>
            <person name="Oida H."/>
            <person name="Nishi S."/>
            <person name="Shimamura S."/>
            <person name="Suzuki Y."/>
            <person name="Inagaki F."/>
            <person name="Takai K."/>
            <person name="Nealson K.H."/>
            <person name="Horikoshi K."/>
        </authorList>
    </citation>
    <scope>NUCLEOTIDE SEQUENCE</scope>
</reference>
<evidence type="ECO:0000256" key="1">
    <source>
        <dbReference type="HAMAP-Rule" id="MF_02238"/>
    </source>
</evidence>
<dbReference type="PANTHER" id="PTHR12110:SF21">
    <property type="entry name" value="XYLOSE ISOMERASE-LIKE TIM BARREL DOMAIN-CONTAINING PROTEIN"/>
    <property type="match status" value="1"/>
</dbReference>
<keyword evidence="1" id="KW-0479">Metal-binding</keyword>
<feature type="binding site" evidence="1">
    <location>
        <position position="509"/>
    </location>
    <ligand>
        <name>Mg(2+)</name>
        <dbReference type="ChEBI" id="CHEBI:18420"/>
    </ligand>
</feature>
<keyword evidence="3" id="KW-0413">Isomerase</keyword>
<evidence type="ECO:0000313" key="3">
    <source>
        <dbReference type="EMBL" id="BAL56508.1"/>
    </source>
</evidence>
<dbReference type="AlphaFoldDB" id="H5SK22"/>
<dbReference type="EC" id="4.2.1.118" evidence="1"/>
<dbReference type="InterPro" id="IPR037523">
    <property type="entry name" value="VOC_core"/>
</dbReference>
<dbReference type="SUPFAM" id="SSF51658">
    <property type="entry name" value="Xylose isomerase-like"/>
    <property type="match status" value="1"/>
</dbReference>
<comment type="cofactor">
    <cofactor evidence="1">
        <name>a divalent metal cation</name>
        <dbReference type="ChEBI" id="CHEBI:60240"/>
    </cofactor>
</comment>
<reference evidence="3" key="2">
    <citation type="journal article" date="2012" name="PLoS ONE">
        <title>A Deeply Branching Thermophilic Bacterium with an Ancient Acetyl-CoA Pathway Dominates a Subsurface Ecosystem.</title>
        <authorList>
            <person name="Takami H."/>
            <person name="Noguchi H."/>
            <person name="Takaki Y."/>
            <person name="Uchiyama I."/>
            <person name="Toyoda A."/>
            <person name="Nishi S."/>
            <person name="Chee G.-J."/>
            <person name="Arai W."/>
            <person name="Nunoura T."/>
            <person name="Itoh T."/>
            <person name="Hattori M."/>
            <person name="Takai K."/>
        </authorList>
    </citation>
    <scope>NUCLEOTIDE SEQUENCE</scope>
</reference>
<dbReference type="InterPro" id="IPR036237">
    <property type="entry name" value="Xyl_isomerase-like_sf"/>
</dbReference>
<feature type="domain" description="VOC" evidence="2">
    <location>
        <begin position="428"/>
        <end position="575"/>
    </location>
</feature>
<feature type="binding site" evidence="1">
    <location>
        <position position="583"/>
    </location>
    <ligand>
        <name>Mg(2+)</name>
        <dbReference type="ChEBI" id="CHEBI:18420"/>
    </ligand>
</feature>
<comment type="catalytic activity">
    <reaction evidence="1">
        <text>3-dehydroshikimate = 3,4-dihydroxybenzoate + H2O</text>
        <dbReference type="Rhea" id="RHEA:24848"/>
        <dbReference type="ChEBI" id="CHEBI:15377"/>
        <dbReference type="ChEBI" id="CHEBI:16630"/>
        <dbReference type="ChEBI" id="CHEBI:36241"/>
        <dbReference type="EC" id="4.2.1.118"/>
    </reaction>
</comment>
<sequence length="624" mass="68234">MIRSIATVSMSGTLRDKIAAAAACGYEGIEIFENDLVYHPGPPEEVRGLAEAAGLRIVALQPLRDVEGLDGEAREKALRRARRTFELARRLGTDLVLVCSQTRADADGSMDRIVRDLRGLADLAAGYGLRLAYEALAWGRHVNTWMRAYEVVELVERPNFGLALDTFHMLVREPALDRLARLDPARVFLLQLADAPDVRMDPLFLSRHFRCFPGQGDLPVVEVVRPLLDAGYAGPASHEIFSDDFRAASPQQAALDGLRSFLFLEERTGRGRMPPAPAPRGFGFVEFAADPADAPALRGLLTALGFRRTRRHRSKRVELWSQGDAHILIDLEDEGFFHAFHLLHGLSVAALALDVGDPAAVAERARAARAVFFRGPRGEGELGLAAVRSVAGSLLYLLGPLPDGRGWREVDFLPEEAPVGGEPLGITAVDHVAQVVPAAEFASWVLFYRVVLGLEPERRVEIVDPRGAIASRALSDPARHVRIVLNASASATSAAGRFLARTAGAGAQHVALACGDVLAAAERIPAELRLPVPDNYYDELESRFDLDPGFAARLRRARVFYDRDDGGEFLHLYTRPLEGFFFELVERRGGYDRYGEPNAPVRLAALAEIEASPSERLTRLFGGG</sequence>
<dbReference type="HAMAP" id="MF_02238">
    <property type="entry name" value="DSD"/>
    <property type="match status" value="1"/>
</dbReference>
<proteinExistence type="inferred from homology"/>
<gene>
    <name evidence="3" type="ORF">HGMM_F40A07C27</name>
</gene>
<dbReference type="EMBL" id="AP011749">
    <property type="protein sequence ID" value="BAL56508.1"/>
    <property type="molecule type" value="Genomic_DNA"/>
</dbReference>
<dbReference type="Pfam" id="PF14696">
    <property type="entry name" value="Glyoxalase_5"/>
    <property type="match status" value="1"/>
</dbReference>
<dbReference type="UniPathway" id="UPA00088"/>
<comment type="similarity">
    <text evidence="1">Belongs to the bacterial two-domain DSD family.</text>
</comment>
<dbReference type="GO" id="GO:0016853">
    <property type="term" value="F:isomerase activity"/>
    <property type="evidence" value="ECO:0007669"/>
    <property type="project" value="UniProtKB-KW"/>
</dbReference>
<feature type="binding site" evidence="1">
    <location>
        <position position="165"/>
    </location>
    <ligand>
        <name>a divalent metal cation</name>
        <dbReference type="ChEBI" id="CHEBI:60240"/>
        <note>catalytic</note>
    </ligand>
</feature>
<keyword evidence="1" id="KW-0456">Lyase</keyword>
<feature type="binding site" evidence="1">
    <location>
        <position position="134"/>
    </location>
    <ligand>
        <name>a divalent metal cation</name>
        <dbReference type="ChEBI" id="CHEBI:60240"/>
        <note>catalytic</note>
    </ligand>
</feature>
<dbReference type="InterPro" id="IPR029068">
    <property type="entry name" value="Glyas_Bleomycin-R_OHBP_Dase"/>
</dbReference>
<dbReference type="GO" id="GO:0046872">
    <property type="term" value="F:metal ion binding"/>
    <property type="evidence" value="ECO:0007669"/>
    <property type="project" value="UniProtKB-UniRule"/>
</dbReference>
<dbReference type="Gene3D" id="3.20.20.150">
    <property type="entry name" value="Divalent-metal-dependent TIM barrel enzymes"/>
    <property type="match status" value="1"/>
</dbReference>
<comment type="pathway">
    <text evidence="1">Aromatic compound metabolism; 3,4-dihydroxybenzoate biosynthesis.</text>
</comment>
<feature type="domain" description="VOC" evidence="2">
    <location>
        <begin position="281"/>
        <end position="400"/>
    </location>
</feature>
<dbReference type="SUPFAM" id="SSF54593">
    <property type="entry name" value="Glyoxalase/Bleomycin resistance protein/Dihydroxybiphenyl dioxygenase"/>
    <property type="match status" value="1"/>
</dbReference>
<feature type="binding site" evidence="1">
    <location>
        <position position="239"/>
    </location>
    <ligand>
        <name>a divalent metal cation</name>
        <dbReference type="ChEBI" id="CHEBI:60240"/>
        <note>catalytic</note>
    </ligand>
</feature>
<dbReference type="InterPro" id="IPR004360">
    <property type="entry name" value="Glyas_Fos-R_dOase_dom"/>
</dbReference>
<evidence type="ECO:0000259" key="2">
    <source>
        <dbReference type="PROSITE" id="PS51819"/>
    </source>
</evidence>
<organism evidence="3">
    <name type="scientific">uncultured Alphaproteobacteria bacterium</name>
    <dbReference type="NCBI Taxonomy" id="91750"/>
    <lineage>
        <taxon>Bacteria</taxon>
        <taxon>Pseudomonadati</taxon>
        <taxon>Pseudomonadota</taxon>
        <taxon>Alphaproteobacteria</taxon>
        <taxon>environmental samples</taxon>
    </lineage>
</organism>
<dbReference type="GO" id="GO:0046565">
    <property type="term" value="F:3-dehydroshikimate dehydratase activity"/>
    <property type="evidence" value="ECO:0007669"/>
    <property type="project" value="UniProtKB-UniRule"/>
</dbReference>